<dbReference type="InterPro" id="IPR050172">
    <property type="entry name" value="SsuD_RutA_monooxygenase"/>
</dbReference>
<dbReference type="SUPFAM" id="SSF51679">
    <property type="entry name" value="Bacterial luciferase-like"/>
    <property type="match status" value="1"/>
</dbReference>
<keyword evidence="4" id="KW-0503">Monooxygenase</keyword>
<name>A0ABX1J1V7_9PSEU</name>
<keyword evidence="2" id="KW-0288">FMN</keyword>
<protein>
    <submittedName>
        <fullName evidence="6">LLM class flavin-dependent oxidoreductase</fullName>
    </submittedName>
</protein>
<dbReference type="PANTHER" id="PTHR42847:SF4">
    <property type="entry name" value="ALKANESULFONATE MONOOXYGENASE-RELATED"/>
    <property type="match status" value="1"/>
</dbReference>
<accession>A0ABX1J1V7</accession>
<evidence type="ECO:0000256" key="1">
    <source>
        <dbReference type="ARBA" id="ARBA00022630"/>
    </source>
</evidence>
<sequence length="371" mass="40769">MNSAENRLQLGLFGLNLHYGATMADLPGGLKLSWDNVLRLGRKADRMGLEALVPVARWKGYGGFTDYGGVCYDTLCWAAGLGAATEQIRVMSTIHMPTIHPAVAAKQLMTIDHISGGRAGVNVVGGWYRPELEMFGHDMLEHDRRYELGEEWVKILRRLWTEDEEFDFDGEFFTMRKALCKPKPLQNPRPPIMNAGTSGRGQRFAAEYADMVFIIVDGEDHEADRRKVAAYKDMARDDFGSEVAVWTSVTVIPAATNAEAKALERTILEIGDYEAVENMLRTMGIETAVLDGVGTKDLQASWILGGSAAITGDPETVAASLARLSESGIDGTLLIFPEWDAGLDMLETRILPLLEQEGLRLPAKKTAAAHL</sequence>
<dbReference type="InterPro" id="IPR036661">
    <property type="entry name" value="Luciferase-like_sf"/>
</dbReference>
<dbReference type="Pfam" id="PF00296">
    <property type="entry name" value="Bac_luciferase"/>
    <property type="match status" value="1"/>
</dbReference>
<keyword evidence="7" id="KW-1185">Reference proteome</keyword>
<evidence type="ECO:0000313" key="6">
    <source>
        <dbReference type="EMBL" id="NKQ52267.1"/>
    </source>
</evidence>
<comment type="caution">
    <text evidence="6">The sequence shown here is derived from an EMBL/GenBank/DDBJ whole genome shotgun (WGS) entry which is preliminary data.</text>
</comment>
<dbReference type="CDD" id="cd01094">
    <property type="entry name" value="Alkanesulfonate_monoxygenase"/>
    <property type="match status" value="1"/>
</dbReference>
<dbReference type="PANTHER" id="PTHR42847">
    <property type="entry name" value="ALKANESULFONATE MONOOXYGENASE"/>
    <property type="match status" value="1"/>
</dbReference>
<gene>
    <name evidence="6" type="ORF">HFP15_05170</name>
</gene>
<proteinExistence type="predicted"/>
<dbReference type="RefSeq" id="WP_168511974.1">
    <property type="nucleotide sequence ID" value="NZ_JAAXLS010000002.1"/>
</dbReference>
<evidence type="ECO:0000256" key="4">
    <source>
        <dbReference type="ARBA" id="ARBA00023033"/>
    </source>
</evidence>
<keyword evidence="3" id="KW-0560">Oxidoreductase</keyword>
<evidence type="ECO:0000259" key="5">
    <source>
        <dbReference type="Pfam" id="PF00296"/>
    </source>
</evidence>
<dbReference type="Proteomes" id="UP000715441">
    <property type="component" value="Unassembled WGS sequence"/>
</dbReference>
<keyword evidence="1" id="KW-0285">Flavoprotein</keyword>
<feature type="domain" description="Luciferase-like" evidence="5">
    <location>
        <begin position="32"/>
        <end position="330"/>
    </location>
</feature>
<evidence type="ECO:0000313" key="7">
    <source>
        <dbReference type="Proteomes" id="UP000715441"/>
    </source>
</evidence>
<organism evidence="6 7">
    <name type="scientific">Amycolatopsis acididurans</name>
    <dbReference type="NCBI Taxonomy" id="2724524"/>
    <lineage>
        <taxon>Bacteria</taxon>
        <taxon>Bacillati</taxon>
        <taxon>Actinomycetota</taxon>
        <taxon>Actinomycetes</taxon>
        <taxon>Pseudonocardiales</taxon>
        <taxon>Pseudonocardiaceae</taxon>
        <taxon>Amycolatopsis</taxon>
    </lineage>
</organism>
<reference evidence="6 7" key="1">
    <citation type="submission" date="2020-04" db="EMBL/GenBank/DDBJ databases">
        <title>Novel species.</title>
        <authorList>
            <person name="Teo W.F.A."/>
            <person name="Lipun K."/>
            <person name="Srisuk N."/>
            <person name="Duangmal K."/>
        </authorList>
    </citation>
    <scope>NUCLEOTIDE SEQUENCE [LARGE SCALE GENOMIC DNA]</scope>
    <source>
        <strain evidence="6 7">K13G38</strain>
    </source>
</reference>
<evidence type="ECO:0000256" key="3">
    <source>
        <dbReference type="ARBA" id="ARBA00023002"/>
    </source>
</evidence>
<evidence type="ECO:0000256" key="2">
    <source>
        <dbReference type="ARBA" id="ARBA00022643"/>
    </source>
</evidence>
<dbReference type="EMBL" id="JAAXLS010000002">
    <property type="protein sequence ID" value="NKQ52267.1"/>
    <property type="molecule type" value="Genomic_DNA"/>
</dbReference>
<dbReference type="Gene3D" id="3.20.20.30">
    <property type="entry name" value="Luciferase-like domain"/>
    <property type="match status" value="1"/>
</dbReference>
<dbReference type="InterPro" id="IPR011251">
    <property type="entry name" value="Luciferase-like_dom"/>
</dbReference>